<accession>A0AAN8AUV3</accession>
<sequence>MKRFLSFLRRSTLQRSQRFTFLCLRCLDCAAVFVDTRNNWTLRERLAFGSGLQHVVANGFFRRANGDTETANPATPLQLLGVFLSEGREVIWTNDSFIDWPTTVAD</sequence>
<proteinExistence type="predicted"/>
<organism evidence="1 2">
    <name type="scientific">Eleginops maclovinus</name>
    <name type="common">Patagonian blennie</name>
    <name type="synonym">Eleginus maclovinus</name>
    <dbReference type="NCBI Taxonomy" id="56733"/>
    <lineage>
        <taxon>Eukaryota</taxon>
        <taxon>Metazoa</taxon>
        <taxon>Chordata</taxon>
        <taxon>Craniata</taxon>
        <taxon>Vertebrata</taxon>
        <taxon>Euteleostomi</taxon>
        <taxon>Actinopterygii</taxon>
        <taxon>Neopterygii</taxon>
        <taxon>Teleostei</taxon>
        <taxon>Neoteleostei</taxon>
        <taxon>Acanthomorphata</taxon>
        <taxon>Eupercaria</taxon>
        <taxon>Perciformes</taxon>
        <taxon>Notothenioidei</taxon>
        <taxon>Eleginopidae</taxon>
        <taxon>Eleginops</taxon>
    </lineage>
</organism>
<dbReference type="EMBL" id="JAUZQC010000007">
    <property type="protein sequence ID" value="KAK5868257.1"/>
    <property type="molecule type" value="Genomic_DNA"/>
</dbReference>
<evidence type="ECO:0000313" key="2">
    <source>
        <dbReference type="Proteomes" id="UP001346869"/>
    </source>
</evidence>
<comment type="caution">
    <text evidence="1">The sequence shown here is derived from an EMBL/GenBank/DDBJ whole genome shotgun (WGS) entry which is preliminary data.</text>
</comment>
<dbReference type="Proteomes" id="UP001346869">
    <property type="component" value="Unassembled WGS sequence"/>
</dbReference>
<reference evidence="1 2" key="2">
    <citation type="journal article" date="2023" name="Mol. Biol. Evol.">
        <title>Genomics of Secondarily Temperate Adaptation in the Only Non-Antarctic Icefish.</title>
        <authorList>
            <person name="Rivera-Colon A.G."/>
            <person name="Rayamajhi N."/>
            <person name="Minhas B.F."/>
            <person name="Madrigal G."/>
            <person name="Bilyk K.T."/>
            <person name="Yoon V."/>
            <person name="Hune M."/>
            <person name="Gregory S."/>
            <person name="Cheng C.H.C."/>
            <person name="Catchen J.M."/>
        </authorList>
    </citation>
    <scope>NUCLEOTIDE SEQUENCE [LARGE SCALE GENOMIC DNA]</scope>
    <source>
        <strain evidence="1">JMC-PN-2008</strain>
    </source>
</reference>
<dbReference type="AlphaFoldDB" id="A0AAN8AUV3"/>
<evidence type="ECO:0000313" key="1">
    <source>
        <dbReference type="EMBL" id="KAK5868257.1"/>
    </source>
</evidence>
<reference evidence="1 2" key="1">
    <citation type="journal article" date="2023" name="Genes (Basel)">
        <title>Chromosome-Level Genome Assembly and Circadian Gene Repertoire of the Patagonia Blennie Eleginops maclovinus-The Closest Ancestral Proxy of Antarctic Cryonotothenioids.</title>
        <authorList>
            <person name="Cheng C.C."/>
            <person name="Rivera-Colon A.G."/>
            <person name="Minhas B.F."/>
            <person name="Wilson L."/>
            <person name="Rayamajhi N."/>
            <person name="Vargas-Chacoff L."/>
            <person name="Catchen J.M."/>
        </authorList>
    </citation>
    <scope>NUCLEOTIDE SEQUENCE [LARGE SCALE GENOMIC DNA]</scope>
    <source>
        <strain evidence="1">JMC-PN-2008</strain>
    </source>
</reference>
<keyword evidence="2" id="KW-1185">Reference proteome</keyword>
<gene>
    <name evidence="1" type="ORF">PBY51_009288</name>
</gene>
<name>A0AAN8AUV3_ELEMC</name>
<protein>
    <submittedName>
        <fullName evidence="1">Uncharacterized protein</fullName>
    </submittedName>
</protein>